<dbReference type="GO" id="GO:0003677">
    <property type="term" value="F:DNA binding"/>
    <property type="evidence" value="ECO:0007669"/>
    <property type="project" value="InterPro"/>
</dbReference>
<dbReference type="RefSeq" id="WP_002015211.1">
    <property type="nucleotide sequence ID" value="NZ_CM000719.1"/>
</dbReference>
<keyword evidence="8" id="KW-1185">Reference proteome</keyword>
<evidence type="ECO:0000259" key="2">
    <source>
        <dbReference type="SMART" id="SM00278"/>
    </source>
</evidence>
<dbReference type="Proteomes" id="UP000190696">
    <property type="component" value="Unassembled WGS sequence"/>
</dbReference>
<keyword evidence="1" id="KW-0472">Membrane</keyword>
<dbReference type="SUPFAM" id="SSF47781">
    <property type="entry name" value="RuvA domain 2-like"/>
    <property type="match status" value="1"/>
</dbReference>
<reference evidence="4 7" key="2">
    <citation type="submission" date="2017-01" db="EMBL/GenBank/DDBJ databases">
        <title>Bacillus cereus isolates.</title>
        <authorList>
            <person name="Beno S.M."/>
        </authorList>
    </citation>
    <scope>NUCLEOTIDE SEQUENCE [LARGE SCALE GENOMIC DNA]</scope>
    <source>
        <strain evidence="4 7">FSL W7-1108</strain>
    </source>
</reference>
<evidence type="ECO:0000313" key="5">
    <source>
        <dbReference type="EMBL" id="QQA14992.1"/>
    </source>
</evidence>
<dbReference type="Proteomes" id="UP000596196">
    <property type="component" value="Chromosome"/>
</dbReference>
<name>A0A0B5SEL8_BACMY</name>
<dbReference type="InterPro" id="IPR003583">
    <property type="entry name" value="Hlx-hairpin-Hlx_DNA-bd_motif"/>
</dbReference>
<dbReference type="EMBL" id="MUAI01000001">
    <property type="protein sequence ID" value="OOR09017.1"/>
    <property type="molecule type" value="Genomic_DNA"/>
</dbReference>
<accession>C2Q127</accession>
<dbReference type="KEGG" id="bmyo:BG05_1693"/>
<evidence type="ECO:0000313" key="6">
    <source>
        <dbReference type="Proteomes" id="UP000006976"/>
    </source>
</evidence>
<feature type="transmembrane region" description="Helical" evidence="1">
    <location>
        <begin position="9"/>
        <end position="25"/>
    </location>
</feature>
<evidence type="ECO:0000313" key="3">
    <source>
        <dbReference type="EMBL" id="EJR43083.1"/>
    </source>
</evidence>
<keyword evidence="1" id="KW-0812">Transmembrane</keyword>
<dbReference type="EMBL" id="CP065877">
    <property type="protein sequence ID" value="QQA14992.1"/>
    <property type="molecule type" value="Genomic_DNA"/>
</dbReference>
<dbReference type="Proteomes" id="UP000006976">
    <property type="component" value="Unassembled WGS sequence"/>
</dbReference>
<dbReference type="Gene3D" id="1.10.150.280">
    <property type="entry name" value="AF1531-like domain"/>
    <property type="match status" value="1"/>
</dbReference>
<accession>A0A0B5SEL8</accession>
<dbReference type="EMBL" id="AHEV01000009">
    <property type="protein sequence ID" value="EJR43083.1"/>
    <property type="molecule type" value="Genomic_DNA"/>
</dbReference>
<dbReference type="InterPro" id="IPR019554">
    <property type="entry name" value="Soluble_ligand-bd"/>
</dbReference>
<evidence type="ECO:0000313" key="7">
    <source>
        <dbReference type="Proteomes" id="UP000190696"/>
    </source>
</evidence>
<organism evidence="4 7">
    <name type="scientific">Bacillus mycoides</name>
    <dbReference type="NCBI Taxonomy" id="1405"/>
    <lineage>
        <taxon>Bacteria</taxon>
        <taxon>Bacillati</taxon>
        <taxon>Bacillota</taxon>
        <taxon>Bacilli</taxon>
        <taxon>Bacillales</taxon>
        <taxon>Bacillaceae</taxon>
        <taxon>Bacillus</taxon>
        <taxon>Bacillus cereus group</taxon>
    </lineage>
</organism>
<accession>A0A1S9TGJ9</accession>
<dbReference type="GO" id="GO:0006281">
    <property type="term" value="P:DNA repair"/>
    <property type="evidence" value="ECO:0007669"/>
    <property type="project" value="InterPro"/>
</dbReference>
<dbReference type="GO" id="GO:0015628">
    <property type="term" value="P:protein secretion by the type II secretion system"/>
    <property type="evidence" value="ECO:0007669"/>
    <property type="project" value="TreeGrafter"/>
</dbReference>
<dbReference type="GO" id="GO:0015627">
    <property type="term" value="C:type II protein secretion system complex"/>
    <property type="evidence" value="ECO:0007669"/>
    <property type="project" value="TreeGrafter"/>
</dbReference>
<feature type="domain" description="Helix-hairpin-helix DNA-binding motif class 1" evidence="2">
    <location>
        <begin position="176"/>
        <end position="195"/>
    </location>
</feature>
<evidence type="ECO:0000313" key="8">
    <source>
        <dbReference type="Proteomes" id="UP000596196"/>
    </source>
</evidence>
<protein>
    <submittedName>
        <fullName evidence="3">ComEA protein</fullName>
    </submittedName>
    <submittedName>
        <fullName evidence="4">Competence protein ComE</fullName>
    </submittedName>
    <submittedName>
        <fullName evidence="5">Helix-hairpin-helix domain-containing protein</fullName>
    </submittedName>
</protein>
<evidence type="ECO:0000256" key="1">
    <source>
        <dbReference type="SAM" id="Phobius"/>
    </source>
</evidence>
<evidence type="ECO:0000313" key="4">
    <source>
        <dbReference type="EMBL" id="OOR09017.1"/>
    </source>
</evidence>
<dbReference type="PANTHER" id="PTHR21180:SF32">
    <property type="entry name" value="ENDONUCLEASE_EXONUCLEASE_PHOSPHATASE FAMILY DOMAIN-CONTAINING PROTEIN 1"/>
    <property type="match status" value="1"/>
</dbReference>
<sequence>MMWDFPKKWLGLVVIIGTLIFLFFWKTNQQTERSLVTTEVQVKDVEKKSKPKVLDAKEQKKIIIIDVKGAVFKEGVYEMKEGDRVKEAVEKAGGLLPDADVKKVNLAQMVQDQMLLYVPNKNEPVQEGATFSKSEGKVQINTASKEQLEKITGIGSRKAESILKYREEHGLFQKIEDLLEIDGIGAKSLEKIKDQIIIP</sequence>
<reference evidence="3 6" key="1">
    <citation type="submission" date="2012-04" db="EMBL/GenBank/DDBJ databases">
        <title>The Genome Sequence of Bacillus cereus VD078.</title>
        <authorList>
            <consortium name="The Broad Institute Genome Sequencing Platform"/>
            <consortium name="The Broad Institute Genome Sequencing Center for Infectious Disease"/>
            <person name="Feldgarden M."/>
            <person name="Van der Auwera G.A."/>
            <person name="Mahillon J."/>
            <person name="Duprez V."/>
            <person name="Timmery S."/>
            <person name="Mattelet C."/>
            <person name="Dierick K."/>
            <person name="Sun M."/>
            <person name="Yu Z."/>
            <person name="Zhu L."/>
            <person name="Hu X."/>
            <person name="Shank E.B."/>
            <person name="Swiecicka I."/>
            <person name="Hansen B.M."/>
            <person name="Andrup L."/>
            <person name="Young S.K."/>
            <person name="Zeng Q."/>
            <person name="Gargeya S."/>
            <person name="Fitzgerald M."/>
            <person name="Haas B."/>
            <person name="Abouelleil A."/>
            <person name="Alvarado L."/>
            <person name="Arachchi H.M."/>
            <person name="Berlin A."/>
            <person name="Chapman S.B."/>
            <person name="Goldberg J."/>
            <person name="Griggs A."/>
            <person name="Gujja S."/>
            <person name="Hansen M."/>
            <person name="Howarth C."/>
            <person name="Imamovic A."/>
            <person name="Larimer J."/>
            <person name="McCowen C."/>
            <person name="Montmayeur A."/>
            <person name="Murphy C."/>
            <person name="Neiman D."/>
            <person name="Pearson M."/>
            <person name="Priest M."/>
            <person name="Roberts A."/>
            <person name="Saif S."/>
            <person name="Shea T."/>
            <person name="Sisk P."/>
            <person name="Sykes S."/>
            <person name="Wortman J."/>
            <person name="Nusbaum C."/>
            <person name="Birren B."/>
        </authorList>
    </citation>
    <scope>NUCLEOTIDE SEQUENCE [LARGE SCALE GENOMIC DNA]</scope>
    <source>
        <strain evidence="3 6">VD078</strain>
    </source>
</reference>
<dbReference type="PANTHER" id="PTHR21180">
    <property type="entry name" value="ENDONUCLEASE/EXONUCLEASE/PHOSPHATASE FAMILY DOMAIN-CONTAINING PROTEIN 1"/>
    <property type="match status" value="1"/>
</dbReference>
<feature type="domain" description="Helix-hairpin-helix DNA-binding motif class 1" evidence="2">
    <location>
        <begin position="146"/>
        <end position="165"/>
    </location>
</feature>
<dbReference type="Pfam" id="PF10531">
    <property type="entry name" value="SLBB"/>
    <property type="match status" value="1"/>
</dbReference>
<dbReference type="Pfam" id="PF12836">
    <property type="entry name" value="HHH_3"/>
    <property type="match status" value="1"/>
</dbReference>
<dbReference type="InterPro" id="IPR004509">
    <property type="entry name" value="Competence_ComEA_HhH"/>
</dbReference>
<proteinExistence type="predicted"/>
<dbReference type="AlphaFoldDB" id="A0A0B5SEL8"/>
<accession>J8ITT4</accession>
<reference evidence="5 8" key="3">
    <citation type="submission" date="2020-12" db="EMBL/GenBank/DDBJ databases">
        <title>FDA dAtabase for Regulatory Grade micrObial Sequences (FDA-ARGOS): Supporting development and validation of Infectious Disease Dx tests.</title>
        <authorList>
            <person name="Nelson B."/>
            <person name="Plummer A."/>
            <person name="Tallon L."/>
            <person name="Sadzewicz L."/>
            <person name="Zhao X."/>
            <person name="Boylan J."/>
            <person name="Ott S."/>
            <person name="Bowen H."/>
            <person name="Vavikolanu K."/>
            <person name="Mehta A."/>
            <person name="Aluvathingal J."/>
            <person name="Nadendla S."/>
            <person name="Myers T."/>
            <person name="Yan Y."/>
            <person name="Sichtig H."/>
        </authorList>
    </citation>
    <scope>NUCLEOTIDE SEQUENCE [LARGE SCALE GENOMIC DNA]</scope>
    <source>
        <strain evidence="5 8">FDAARGOS_924</strain>
    </source>
</reference>
<dbReference type="GeneID" id="66266098"/>
<dbReference type="NCBIfam" id="TIGR00426">
    <property type="entry name" value="competence protein ComEA helix-hairpin-helix repeat region"/>
    <property type="match status" value="1"/>
</dbReference>
<dbReference type="InterPro" id="IPR051675">
    <property type="entry name" value="Endo/Exo/Phosphatase_dom_1"/>
</dbReference>
<gene>
    <name evidence="4" type="ORF">BW900_03515</name>
    <name evidence="5" type="ORF">I6G81_21670</name>
    <name evidence="3" type="ORF">III_01158</name>
</gene>
<dbReference type="InterPro" id="IPR010994">
    <property type="entry name" value="RuvA_2-like"/>
</dbReference>
<dbReference type="SMART" id="SM00278">
    <property type="entry name" value="HhH1"/>
    <property type="match status" value="2"/>
</dbReference>
<keyword evidence="1" id="KW-1133">Transmembrane helix</keyword>